<keyword evidence="4" id="KW-1185">Reference proteome</keyword>
<evidence type="ECO:0000256" key="1">
    <source>
        <dbReference type="SAM" id="MobiDB-lite"/>
    </source>
</evidence>
<feature type="compositionally biased region" description="Basic and acidic residues" evidence="1">
    <location>
        <begin position="48"/>
        <end position="59"/>
    </location>
</feature>
<evidence type="ECO:0000256" key="2">
    <source>
        <dbReference type="SAM" id="SignalP"/>
    </source>
</evidence>
<reference evidence="3 4" key="1">
    <citation type="submission" date="2024-09" db="EMBL/GenBank/DDBJ databases">
        <authorList>
            <person name="Sun Q."/>
            <person name="Mori K."/>
        </authorList>
    </citation>
    <scope>NUCLEOTIDE SEQUENCE [LARGE SCALE GENOMIC DNA]</scope>
    <source>
        <strain evidence="3 4">TBRC 4938</strain>
    </source>
</reference>
<gene>
    <name evidence="3" type="ORF">ACFFP0_20720</name>
</gene>
<proteinExistence type="predicted"/>
<name>A0ABV6APM5_9HYPH</name>
<evidence type="ECO:0008006" key="5">
    <source>
        <dbReference type="Google" id="ProtNLM"/>
    </source>
</evidence>
<accession>A0ABV6APM5</accession>
<feature type="chain" id="PRO_5045140350" description="DUF680 domain-containing protein" evidence="2">
    <location>
        <begin position="25"/>
        <end position="77"/>
    </location>
</feature>
<evidence type="ECO:0000313" key="4">
    <source>
        <dbReference type="Proteomes" id="UP001589692"/>
    </source>
</evidence>
<dbReference type="Proteomes" id="UP001589692">
    <property type="component" value="Unassembled WGS sequence"/>
</dbReference>
<organism evidence="3 4">
    <name type="scientific">Rhizobium puerariae</name>
    <dbReference type="NCBI Taxonomy" id="1585791"/>
    <lineage>
        <taxon>Bacteria</taxon>
        <taxon>Pseudomonadati</taxon>
        <taxon>Pseudomonadota</taxon>
        <taxon>Alphaproteobacteria</taxon>
        <taxon>Hyphomicrobiales</taxon>
        <taxon>Rhizobiaceae</taxon>
        <taxon>Rhizobium/Agrobacterium group</taxon>
        <taxon>Rhizobium</taxon>
    </lineage>
</organism>
<feature type="region of interest" description="Disordered" evidence="1">
    <location>
        <begin position="39"/>
        <end position="77"/>
    </location>
</feature>
<feature type="signal peptide" evidence="2">
    <location>
        <begin position="1"/>
        <end position="24"/>
    </location>
</feature>
<dbReference type="EMBL" id="JBHMAA010000024">
    <property type="protein sequence ID" value="MFB9951278.1"/>
    <property type="molecule type" value="Genomic_DNA"/>
</dbReference>
<sequence>MKTITSAIAAALLASVSLAGAALADGDYYEGVSKERPVDHVQTGSIDQNRDVRQQKAKEIPAPVGSGSYYEGVNRPN</sequence>
<protein>
    <recommendedName>
        <fullName evidence="5">DUF680 domain-containing protein</fullName>
    </recommendedName>
</protein>
<comment type="caution">
    <text evidence="3">The sequence shown here is derived from an EMBL/GenBank/DDBJ whole genome shotgun (WGS) entry which is preliminary data.</text>
</comment>
<keyword evidence="2" id="KW-0732">Signal</keyword>
<evidence type="ECO:0000313" key="3">
    <source>
        <dbReference type="EMBL" id="MFB9951278.1"/>
    </source>
</evidence>
<dbReference type="RefSeq" id="WP_377264091.1">
    <property type="nucleotide sequence ID" value="NZ_JBHMAA010000024.1"/>
</dbReference>